<keyword evidence="2" id="KW-1185">Reference proteome</keyword>
<reference evidence="2" key="1">
    <citation type="submission" date="2014-10" db="EMBL/GenBank/DDBJ databases">
        <authorList>
            <person name="King R."/>
        </authorList>
    </citation>
    <scope>NUCLEOTIDE SEQUENCE [LARGE SCALE GENOMIC DNA]</scope>
    <source>
        <strain evidence="2">A3/5</strain>
    </source>
</reference>
<dbReference type="EMBL" id="LN649229">
    <property type="protein sequence ID" value="CEI66659.1"/>
    <property type="molecule type" value="Genomic_DNA"/>
</dbReference>
<dbReference type="Proteomes" id="UP000245910">
    <property type="component" value="Chromosome I"/>
</dbReference>
<proteinExistence type="predicted"/>
<evidence type="ECO:0000313" key="1">
    <source>
        <dbReference type="EMBL" id="CEI66659.1"/>
    </source>
</evidence>
<accession>A0A2L2T9W7</accession>
<sequence length="135" mass="14647">MYPINPIILATSLNYIQVKHTALCPAYHLSTQRSWASPTLYVSEVHPSHSVYELAVDVDPKDEMQVQAVADRGGVGESDLVPLVRIRNLVGSLQDRHRDEPLLDVACESGGGDECGSERGVVSYAASGPFETLLV</sequence>
<organism evidence="1 2">
    <name type="scientific">Fusarium venenatum</name>
    <dbReference type="NCBI Taxonomy" id="56646"/>
    <lineage>
        <taxon>Eukaryota</taxon>
        <taxon>Fungi</taxon>
        <taxon>Dikarya</taxon>
        <taxon>Ascomycota</taxon>
        <taxon>Pezizomycotina</taxon>
        <taxon>Sordariomycetes</taxon>
        <taxon>Hypocreomycetidae</taxon>
        <taxon>Hypocreales</taxon>
        <taxon>Nectriaceae</taxon>
        <taxon>Fusarium</taxon>
    </lineage>
</organism>
<dbReference type="AlphaFoldDB" id="A0A2L2T9W7"/>
<protein>
    <submittedName>
        <fullName evidence="1">Uncharacterized protein</fullName>
    </submittedName>
</protein>
<name>A0A2L2T9W7_9HYPO</name>
<evidence type="ECO:0000313" key="2">
    <source>
        <dbReference type="Proteomes" id="UP000245910"/>
    </source>
</evidence>